<sequence length="103" mass="12142">MIDTRLYPNNHSKLLRLIHQLPDTLNDFHEGFFMEVILSIRYFSIYISRFSTHYTTPEVSCKTQMHLEILQGLFSSIEVWMNNIHITAQHRNLYASPTKGITD</sequence>
<evidence type="ECO:0000313" key="1">
    <source>
        <dbReference type="EMBL" id="SDM16755.1"/>
    </source>
</evidence>
<dbReference type="EMBL" id="FNGH01000010">
    <property type="protein sequence ID" value="SDM16755.1"/>
    <property type="molecule type" value="Genomic_DNA"/>
</dbReference>
<accession>A0A1G9R2T7</accession>
<dbReference type="AlphaFoldDB" id="A0A1G9R2T7"/>
<proteinExistence type="predicted"/>
<organism evidence="1 2">
    <name type="scientific">Franzmannia pantelleriensis</name>
    <dbReference type="NCBI Taxonomy" id="48727"/>
    <lineage>
        <taxon>Bacteria</taxon>
        <taxon>Pseudomonadati</taxon>
        <taxon>Pseudomonadota</taxon>
        <taxon>Gammaproteobacteria</taxon>
        <taxon>Oceanospirillales</taxon>
        <taxon>Halomonadaceae</taxon>
        <taxon>Franzmannia</taxon>
    </lineage>
</organism>
<dbReference type="Proteomes" id="UP000199107">
    <property type="component" value="Unassembled WGS sequence"/>
</dbReference>
<keyword evidence="2" id="KW-1185">Reference proteome</keyword>
<evidence type="ECO:0000313" key="2">
    <source>
        <dbReference type="Proteomes" id="UP000199107"/>
    </source>
</evidence>
<protein>
    <submittedName>
        <fullName evidence="1">Uncharacterized protein</fullName>
    </submittedName>
</protein>
<gene>
    <name evidence="1" type="ORF">SAMN05192555_11023</name>
</gene>
<reference evidence="2" key="1">
    <citation type="submission" date="2016-10" db="EMBL/GenBank/DDBJ databases">
        <authorList>
            <person name="Varghese N."/>
            <person name="Submissions S."/>
        </authorList>
    </citation>
    <scope>NUCLEOTIDE SEQUENCE [LARGE SCALE GENOMIC DNA]</scope>
    <source>
        <strain evidence="2">AAP</strain>
    </source>
</reference>
<name>A0A1G9R2T7_9GAMM</name>